<sequence length="214" mass="23291">MGMQCERIAIVGCGPGSPDYLTPAAEKAVEQADVLVGAKRLLALFSNSSAVRIEVNSGIEETLQRMEETEKEKRIAVLVTGDPGIFSLGRRVIKRFGRENCRVIPGISSVHAAFAAIGVDWADAWIISAHKEDPDSVPPIAHWDKIAILGGRETSLQWIAAHLPADSVEERRVFVCENLTLDDERIIEIRASDLGGLKAASRTVVLIMKKSLIP</sequence>
<dbReference type="InterPro" id="IPR014777">
    <property type="entry name" value="4pyrrole_Mease_sub1"/>
</dbReference>
<dbReference type="Proteomes" id="UP000807825">
    <property type="component" value="Unassembled WGS sequence"/>
</dbReference>
<evidence type="ECO:0000256" key="2">
    <source>
        <dbReference type="ARBA" id="ARBA00022573"/>
    </source>
</evidence>
<evidence type="ECO:0000313" key="7">
    <source>
        <dbReference type="EMBL" id="MBI5249779.1"/>
    </source>
</evidence>
<evidence type="ECO:0000256" key="1">
    <source>
        <dbReference type="ARBA" id="ARBA00004953"/>
    </source>
</evidence>
<feature type="domain" description="Tetrapyrrole methylase" evidence="6">
    <location>
        <begin position="8"/>
        <end position="194"/>
    </location>
</feature>
<dbReference type="EMBL" id="JACRDE010000262">
    <property type="protein sequence ID" value="MBI5249779.1"/>
    <property type="molecule type" value="Genomic_DNA"/>
</dbReference>
<comment type="caution">
    <text evidence="7">The sequence shown here is derived from an EMBL/GenBank/DDBJ whole genome shotgun (WGS) entry which is preliminary data.</text>
</comment>
<gene>
    <name evidence="7" type="primary">cbiE</name>
    <name evidence="7" type="ORF">HY912_09805</name>
</gene>
<keyword evidence="3" id="KW-0489">Methyltransferase</keyword>
<dbReference type="InterPro" id="IPR014776">
    <property type="entry name" value="4pyrrole_Mease_sub2"/>
</dbReference>
<name>A0A9D6Z3D7_9BACT</name>
<dbReference type="Pfam" id="PF00590">
    <property type="entry name" value="TP_methylase"/>
    <property type="match status" value="1"/>
</dbReference>
<keyword evidence="4" id="KW-0808">Transferase</keyword>
<evidence type="ECO:0000259" key="6">
    <source>
        <dbReference type="Pfam" id="PF00590"/>
    </source>
</evidence>
<protein>
    <submittedName>
        <fullName evidence="7">Precorrin-6y C5,15-methyltransferase (Decarboxylating) subunit CbiE</fullName>
    </submittedName>
</protein>
<dbReference type="InterPro" id="IPR000878">
    <property type="entry name" value="4pyrrol_Mease"/>
</dbReference>
<dbReference type="Gene3D" id="3.30.950.10">
    <property type="entry name" value="Methyltransferase, Cobalt-precorrin-4 Transmethylase, Domain 2"/>
    <property type="match status" value="1"/>
</dbReference>
<dbReference type="GO" id="GO:0009236">
    <property type="term" value="P:cobalamin biosynthetic process"/>
    <property type="evidence" value="ECO:0007669"/>
    <property type="project" value="UniProtKB-KW"/>
</dbReference>
<dbReference type="GO" id="GO:0008276">
    <property type="term" value="F:protein methyltransferase activity"/>
    <property type="evidence" value="ECO:0007669"/>
    <property type="project" value="InterPro"/>
</dbReference>
<dbReference type="NCBIfam" id="TIGR02467">
    <property type="entry name" value="CbiE"/>
    <property type="match status" value="1"/>
</dbReference>
<evidence type="ECO:0000256" key="3">
    <source>
        <dbReference type="ARBA" id="ARBA00022603"/>
    </source>
</evidence>
<organism evidence="7 8">
    <name type="scientific">Desulfomonile tiedjei</name>
    <dbReference type="NCBI Taxonomy" id="2358"/>
    <lineage>
        <taxon>Bacteria</taxon>
        <taxon>Pseudomonadati</taxon>
        <taxon>Thermodesulfobacteriota</taxon>
        <taxon>Desulfomonilia</taxon>
        <taxon>Desulfomonilales</taxon>
        <taxon>Desulfomonilaceae</taxon>
        <taxon>Desulfomonile</taxon>
    </lineage>
</organism>
<reference evidence="7" key="1">
    <citation type="submission" date="2020-07" db="EMBL/GenBank/DDBJ databases">
        <title>Huge and variable diversity of episymbiotic CPR bacteria and DPANN archaea in groundwater ecosystems.</title>
        <authorList>
            <person name="He C.Y."/>
            <person name="Keren R."/>
            <person name="Whittaker M."/>
            <person name="Farag I.F."/>
            <person name="Doudna J."/>
            <person name="Cate J.H.D."/>
            <person name="Banfield J.F."/>
        </authorList>
    </citation>
    <scope>NUCLEOTIDE SEQUENCE</scope>
    <source>
        <strain evidence="7">NC_groundwater_1664_Pr3_B-0.1um_52_9</strain>
    </source>
</reference>
<keyword evidence="2" id="KW-0169">Cobalamin biosynthesis</keyword>
<dbReference type="PANTHER" id="PTHR43182">
    <property type="entry name" value="COBALT-PRECORRIN-6B C(15)-METHYLTRANSFERASE (DECARBOXYLATING)"/>
    <property type="match status" value="1"/>
</dbReference>
<dbReference type="PANTHER" id="PTHR43182:SF1">
    <property type="entry name" value="COBALT-PRECORRIN-7 C(5)-METHYLTRANSFERASE"/>
    <property type="match status" value="1"/>
</dbReference>
<evidence type="ECO:0000256" key="5">
    <source>
        <dbReference type="ARBA" id="ARBA00022691"/>
    </source>
</evidence>
<dbReference type="Gene3D" id="3.40.1010.10">
    <property type="entry name" value="Cobalt-precorrin-4 Transmethylase, Domain 1"/>
    <property type="match status" value="1"/>
</dbReference>
<dbReference type="SUPFAM" id="SSF53790">
    <property type="entry name" value="Tetrapyrrole methylase"/>
    <property type="match status" value="1"/>
</dbReference>
<dbReference type="InterPro" id="IPR012818">
    <property type="entry name" value="CbiE"/>
</dbReference>
<accession>A0A9D6Z3D7</accession>
<comment type="pathway">
    <text evidence="1">Cofactor biosynthesis; adenosylcobalamin biosynthesis.</text>
</comment>
<evidence type="ECO:0000256" key="4">
    <source>
        <dbReference type="ARBA" id="ARBA00022679"/>
    </source>
</evidence>
<proteinExistence type="predicted"/>
<keyword evidence="5" id="KW-0949">S-adenosyl-L-methionine</keyword>
<dbReference type="AlphaFoldDB" id="A0A9D6Z3D7"/>
<dbReference type="CDD" id="cd11644">
    <property type="entry name" value="Precorrin-6Y-MT"/>
    <property type="match status" value="1"/>
</dbReference>
<dbReference type="GO" id="GO:0032259">
    <property type="term" value="P:methylation"/>
    <property type="evidence" value="ECO:0007669"/>
    <property type="project" value="UniProtKB-KW"/>
</dbReference>
<dbReference type="InterPro" id="IPR035996">
    <property type="entry name" value="4pyrrol_Methylase_sf"/>
</dbReference>
<dbReference type="InterPro" id="IPR050714">
    <property type="entry name" value="Cobalamin_biosynth_MTase"/>
</dbReference>
<evidence type="ECO:0000313" key="8">
    <source>
        <dbReference type="Proteomes" id="UP000807825"/>
    </source>
</evidence>